<dbReference type="SUPFAM" id="SSF48695">
    <property type="entry name" value="Multiheme cytochromes"/>
    <property type="match status" value="1"/>
</dbReference>
<proteinExistence type="predicted"/>
<keyword evidence="2" id="KW-1185">Reference proteome</keyword>
<sequence>MQQKIYTSIIALILLIAVASSFGNSSSVIFASAESKNAELQPVYNEIRFFPGWDKDVWMMNQSHYGRFVESSKWDRLAIVVDKTVKPFTAKFYQLADGPLVWEEDLPLKKIEFSVSCMICHNNGPRALRALNADDKAPLNLQDKIRVAAWNLRIKTYGRIQYDPSHDVEDQKMKIPFRHKTPEAVQELKVATCLHCHNETGFFARGLLQRQQMATIESLVSRGEMPPLGFTLSDKEKQELQDFIRGF</sequence>
<dbReference type="GO" id="GO:0009055">
    <property type="term" value="F:electron transfer activity"/>
    <property type="evidence" value="ECO:0007669"/>
    <property type="project" value="InterPro"/>
</dbReference>
<evidence type="ECO:0000313" key="1">
    <source>
        <dbReference type="EMBL" id="KYG67388.1"/>
    </source>
</evidence>
<dbReference type="SUPFAM" id="SSF46626">
    <property type="entry name" value="Cytochrome c"/>
    <property type="match status" value="1"/>
</dbReference>
<gene>
    <name evidence="1" type="ORF">AZI86_10370</name>
</gene>
<reference evidence="1 2" key="1">
    <citation type="submission" date="2016-03" db="EMBL/GenBank/DDBJ databases">
        <authorList>
            <person name="Ploux O."/>
        </authorList>
    </citation>
    <scope>NUCLEOTIDE SEQUENCE [LARGE SCALE GENOMIC DNA]</scope>
    <source>
        <strain evidence="1 2">R0</strain>
    </source>
</reference>
<evidence type="ECO:0000313" key="2">
    <source>
        <dbReference type="Proteomes" id="UP000075320"/>
    </source>
</evidence>
<dbReference type="RefSeq" id="WP_061834963.1">
    <property type="nucleotide sequence ID" value="NZ_LUKE01000001.1"/>
</dbReference>
<dbReference type="InterPro" id="IPR036909">
    <property type="entry name" value="Cyt_c-like_dom_sf"/>
</dbReference>
<dbReference type="Proteomes" id="UP000075320">
    <property type="component" value="Unassembled WGS sequence"/>
</dbReference>
<dbReference type="EMBL" id="LUKE01000001">
    <property type="protein sequence ID" value="KYG67388.1"/>
    <property type="molecule type" value="Genomic_DNA"/>
</dbReference>
<dbReference type="AlphaFoldDB" id="A0A150WSN0"/>
<evidence type="ECO:0008006" key="3">
    <source>
        <dbReference type="Google" id="ProtNLM"/>
    </source>
</evidence>
<dbReference type="GO" id="GO:0020037">
    <property type="term" value="F:heme binding"/>
    <property type="evidence" value="ECO:0007669"/>
    <property type="project" value="InterPro"/>
</dbReference>
<protein>
    <recommendedName>
        <fullName evidence="3">Cytochrome c domain-containing protein</fullName>
    </recommendedName>
</protein>
<comment type="caution">
    <text evidence="1">The sequence shown here is derived from an EMBL/GenBank/DDBJ whole genome shotgun (WGS) entry which is preliminary data.</text>
</comment>
<name>A0A150WSN0_BDEBC</name>
<dbReference type="InterPro" id="IPR036280">
    <property type="entry name" value="Multihaem_cyt_sf"/>
</dbReference>
<accession>A0A150WSN0</accession>
<organism evidence="1 2">
    <name type="scientific">Bdellovibrio bacteriovorus</name>
    <dbReference type="NCBI Taxonomy" id="959"/>
    <lineage>
        <taxon>Bacteria</taxon>
        <taxon>Pseudomonadati</taxon>
        <taxon>Bdellovibrionota</taxon>
        <taxon>Bdellovibrionia</taxon>
        <taxon>Bdellovibrionales</taxon>
        <taxon>Pseudobdellovibrionaceae</taxon>
        <taxon>Bdellovibrio</taxon>
    </lineage>
</organism>